<dbReference type="InterPro" id="IPR008964">
    <property type="entry name" value="Invasin/intimin_cell_adhesion"/>
</dbReference>
<evidence type="ECO:0000313" key="3">
    <source>
        <dbReference type="EMBL" id="TMJ02800.1"/>
    </source>
</evidence>
<dbReference type="InterPro" id="IPR045197">
    <property type="entry name" value="NUP210-like"/>
</dbReference>
<protein>
    <recommendedName>
        <fullName evidence="2">BIG2 domain-containing protein</fullName>
    </recommendedName>
</protein>
<dbReference type="AlphaFoldDB" id="A0A537L457"/>
<feature type="domain" description="BIG2" evidence="2">
    <location>
        <begin position="41"/>
        <end position="121"/>
    </location>
</feature>
<dbReference type="Gene3D" id="2.60.120.200">
    <property type="match status" value="1"/>
</dbReference>
<dbReference type="SMART" id="SM00635">
    <property type="entry name" value="BID_2"/>
    <property type="match status" value="3"/>
</dbReference>
<dbReference type="EMBL" id="VBAL01000071">
    <property type="protein sequence ID" value="TMJ02800.1"/>
    <property type="molecule type" value="Genomic_DNA"/>
</dbReference>
<accession>A0A537L457</accession>
<dbReference type="InterPro" id="IPR003343">
    <property type="entry name" value="Big_2"/>
</dbReference>
<proteinExistence type="predicted"/>
<name>A0A537L457_9BACT</name>
<keyword evidence="1" id="KW-0732">Signal</keyword>
<evidence type="ECO:0000313" key="4">
    <source>
        <dbReference type="Proteomes" id="UP000319353"/>
    </source>
</evidence>
<dbReference type="PANTHER" id="PTHR23019">
    <property type="entry name" value="NUCLEAR PORE MEMBRANE GLYCOPROTEIN GP210-RELATED"/>
    <property type="match status" value="1"/>
</dbReference>
<dbReference type="PANTHER" id="PTHR23019:SF0">
    <property type="entry name" value="NUCLEAR PORE MEMBRANE GLYCOPROTEIN 210"/>
    <property type="match status" value="1"/>
</dbReference>
<gene>
    <name evidence="3" type="ORF">E6H01_06255</name>
</gene>
<feature type="signal peptide" evidence="1">
    <location>
        <begin position="1"/>
        <end position="34"/>
    </location>
</feature>
<dbReference type="PROSITE" id="PS51257">
    <property type="entry name" value="PROKAR_LIPOPROTEIN"/>
    <property type="match status" value="1"/>
</dbReference>
<evidence type="ECO:0000256" key="1">
    <source>
        <dbReference type="SAM" id="SignalP"/>
    </source>
</evidence>
<dbReference type="Proteomes" id="UP000319353">
    <property type="component" value="Unassembled WGS sequence"/>
</dbReference>
<feature type="domain" description="BIG2" evidence="2">
    <location>
        <begin position="126"/>
        <end position="206"/>
    </location>
</feature>
<sequence>MTFLHKLAQRLARLKVALLIGLLATLACERPVTAVLNTALRVASINVSPAAASVPVGRAMQLIATPRDSTGAPLTGRALTWLSSNLNVAAVDGGGLVTGQAPGAATIAAVSEGVTGTATLTVTNIPVASVTVTPVTASISPGQMWQLTASPKDANGNPLTGRVVTWASSATAIATVNVSGLVTGVTAGSATITATSEGQSGTAAVTVSVVPVASVTVSPAPASVPVGQTVQLTATPRDANNNPLLGRVVTWVSSNTLVATVNGSGLVIGVATGSATITATSEGVTGTAVITVTVPPPPPPAGTCPNQPGGLTTLTDFDFNAVLPVGTAMPVGTSGWAINNDLGWATRVVDASSPGTNTAVGQWRYPGGDSRIAGGAPATMYRNVGAPREVFICVWFKISNPFYLPSSGMSKLFFQFFQSNQMFWYFDGRNPGDHHTLWLRMETGEAGNRAPNVSDVNLTWGVWHKFEGYLKYGTSPTTNSIVRVWIDGTLVEDYNNVTFMNDAGFGEWQFSPTWGGSLPGESPPADCFLWYDDIHISRP</sequence>
<evidence type="ECO:0000259" key="2">
    <source>
        <dbReference type="SMART" id="SM00635"/>
    </source>
</evidence>
<dbReference type="SUPFAM" id="SSF49373">
    <property type="entry name" value="Invasin/intimin cell-adhesion fragments"/>
    <property type="match status" value="3"/>
</dbReference>
<dbReference type="Gene3D" id="2.60.40.1080">
    <property type="match status" value="3"/>
</dbReference>
<comment type="caution">
    <text evidence="3">The sequence shown here is derived from an EMBL/GenBank/DDBJ whole genome shotgun (WGS) entry which is preliminary data.</text>
</comment>
<organism evidence="3 4">
    <name type="scientific">Candidatus Segetimicrobium genomatis</name>
    <dbReference type="NCBI Taxonomy" id="2569760"/>
    <lineage>
        <taxon>Bacteria</taxon>
        <taxon>Bacillati</taxon>
        <taxon>Candidatus Sysuimicrobiota</taxon>
        <taxon>Candidatus Sysuimicrobiia</taxon>
        <taxon>Candidatus Sysuimicrobiales</taxon>
        <taxon>Candidatus Segetimicrobiaceae</taxon>
        <taxon>Candidatus Segetimicrobium</taxon>
    </lineage>
</organism>
<dbReference type="Pfam" id="PF02368">
    <property type="entry name" value="Big_2"/>
    <property type="match status" value="3"/>
</dbReference>
<reference evidence="3 4" key="1">
    <citation type="journal article" date="2019" name="Nat. Microbiol.">
        <title>Mediterranean grassland soil C-N compound turnover is dependent on rainfall and depth, and is mediated by genomically divergent microorganisms.</title>
        <authorList>
            <person name="Diamond S."/>
            <person name="Andeer P.F."/>
            <person name="Li Z."/>
            <person name="Crits-Christoph A."/>
            <person name="Burstein D."/>
            <person name="Anantharaman K."/>
            <person name="Lane K.R."/>
            <person name="Thomas B.C."/>
            <person name="Pan C."/>
            <person name="Northen T.R."/>
            <person name="Banfield J.F."/>
        </authorList>
    </citation>
    <scope>NUCLEOTIDE SEQUENCE [LARGE SCALE GENOMIC DNA]</scope>
    <source>
        <strain evidence="3">NP_4</strain>
    </source>
</reference>
<feature type="chain" id="PRO_5022002379" description="BIG2 domain-containing protein" evidence="1">
    <location>
        <begin position="35"/>
        <end position="539"/>
    </location>
</feature>
<feature type="domain" description="BIG2" evidence="2">
    <location>
        <begin position="211"/>
        <end position="291"/>
    </location>
</feature>